<feature type="binding site" evidence="5 8">
    <location>
        <begin position="189"/>
        <end position="191"/>
    </location>
    <ligand>
        <name>substrate</name>
    </ligand>
</feature>
<dbReference type="InterPro" id="IPR045864">
    <property type="entry name" value="aa-tRNA-synth_II/BPL/LPL"/>
</dbReference>
<evidence type="ECO:0000259" key="10">
    <source>
        <dbReference type="PROSITE" id="PS51733"/>
    </source>
</evidence>
<comment type="catalytic activity">
    <reaction evidence="5 6">
        <text>octanoyl-[ACP] + L-lysyl-[protein] = N(6)-octanoyl-L-lysyl-[protein] + holo-[ACP] + H(+)</text>
        <dbReference type="Rhea" id="RHEA:17665"/>
        <dbReference type="Rhea" id="RHEA-COMP:9636"/>
        <dbReference type="Rhea" id="RHEA-COMP:9685"/>
        <dbReference type="Rhea" id="RHEA-COMP:9752"/>
        <dbReference type="Rhea" id="RHEA-COMP:9928"/>
        <dbReference type="ChEBI" id="CHEBI:15378"/>
        <dbReference type="ChEBI" id="CHEBI:29969"/>
        <dbReference type="ChEBI" id="CHEBI:64479"/>
        <dbReference type="ChEBI" id="CHEBI:78463"/>
        <dbReference type="ChEBI" id="CHEBI:78809"/>
        <dbReference type="EC" id="2.3.1.181"/>
    </reaction>
</comment>
<feature type="binding site" evidence="5 8">
    <location>
        <begin position="76"/>
        <end position="83"/>
    </location>
    <ligand>
        <name>substrate</name>
    </ligand>
</feature>
<keyword evidence="5" id="KW-0963">Cytoplasm</keyword>
<evidence type="ECO:0000256" key="3">
    <source>
        <dbReference type="ARBA" id="ARBA00023315"/>
    </source>
</evidence>
<name>A0A7X0H3Q7_9BACT</name>
<accession>A0A7X0H3Q7</accession>
<evidence type="ECO:0000256" key="7">
    <source>
        <dbReference type="PIRSR" id="PIRSR016262-1"/>
    </source>
</evidence>
<dbReference type="RefSeq" id="WP_184676122.1">
    <property type="nucleotide sequence ID" value="NZ_JACHGY010000001.1"/>
</dbReference>
<dbReference type="AlphaFoldDB" id="A0A7X0H3Q7"/>
<evidence type="ECO:0000256" key="6">
    <source>
        <dbReference type="PIRNR" id="PIRNR016262"/>
    </source>
</evidence>
<dbReference type="EMBL" id="JACHGY010000001">
    <property type="protein sequence ID" value="MBB6428727.1"/>
    <property type="molecule type" value="Genomic_DNA"/>
</dbReference>
<proteinExistence type="inferred from homology"/>
<comment type="caution">
    <text evidence="11">The sequence shown here is derived from an EMBL/GenBank/DDBJ whole genome shotgun (WGS) entry which is preliminary data.</text>
</comment>
<evidence type="ECO:0000256" key="5">
    <source>
        <dbReference type="HAMAP-Rule" id="MF_00013"/>
    </source>
</evidence>
<dbReference type="Pfam" id="PF21948">
    <property type="entry name" value="LplA-B_cat"/>
    <property type="match status" value="1"/>
</dbReference>
<organism evidence="11 12">
    <name type="scientific">Algisphaera agarilytica</name>
    <dbReference type="NCBI Taxonomy" id="1385975"/>
    <lineage>
        <taxon>Bacteria</taxon>
        <taxon>Pseudomonadati</taxon>
        <taxon>Planctomycetota</taxon>
        <taxon>Phycisphaerae</taxon>
        <taxon>Phycisphaerales</taxon>
        <taxon>Phycisphaeraceae</taxon>
        <taxon>Algisphaera</taxon>
    </lineage>
</organism>
<protein>
    <recommendedName>
        <fullName evidence="5 6">Octanoyltransferase</fullName>
        <ecNumber evidence="5 6">2.3.1.181</ecNumber>
    </recommendedName>
    <alternativeName>
        <fullName evidence="5">Lipoate-protein ligase B</fullName>
    </alternativeName>
    <alternativeName>
        <fullName evidence="5">Lipoyl/octanoyl transferase</fullName>
    </alternativeName>
    <alternativeName>
        <fullName evidence="5">Octanoyl-[acyl-carrier-protein]-protein N-octanoyltransferase</fullName>
    </alternativeName>
</protein>
<sequence length="250" mass="26916">MDWDIVDLDRMGYAEALEFQRERNLAVSLGEARPALILVEHHPVITVSHRKGVRDHVLATPERLEELGIEVCETDRGGDVTYHGPGQLVAYPILRLNDHGLNLGRYMRLLEQVVIGTAAAFGVEGHTETGATGVWVAQELGVGGWDLATNQPSIPNAVSPNPQNPKPKSRTAKLCAMGVRIRKNTTMHGLAINVTTDLSHFQTIDPCGLGNRPVTSLQQLLGGDCPSIDAIKQTLAQQLASALKAGADTA</sequence>
<evidence type="ECO:0000256" key="2">
    <source>
        <dbReference type="ARBA" id="ARBA00022679"/>
    </source>
</evidence>
<dbReference type="PROSITE" id="PS01313">
    <property type="entry name" value="LIPB"/>
    <property type="match status" value="1"/>
</dbReference>
<dbReference type="GO" id="GO:0005737">
    <property type="term" value="C:cytoplasm"/>
    <property type="evidence" value="ECO:0007669"/>
    <property type="project" value="UniProtKB-SubCell"/>
</dbReference>
<evidence type="ECO:0000256" key="8">
    <source>
        <dbReference type="PIRSR" id="PIRSR016262-2"/>
    </source>
</evidence>
<feature type="domain" description="BPL/LPL catalytic" evidence="10">
    <location>
        <begin position="30"/>
        <end position="247"/>
    </location>
</feature>
<dbReference type="PROSITE" id="PS51733">
    <property type="entry name" value="BPL_LPL_CATALYTIC"/>
    <property type="match status" value="1"/>
</dbReference>
<keyword evidence="12" id="KW-1185">Reference proteome</keyword>
<reference evidence="11 12" key="1">
    <citation type="submission" date="2020-08" db="EMBL/GenBank/DDBJ databases">
        <title>Genomic Encyclopedia of Type Strains, Phase IV (KMG-IV): sequencing the most valuable type-strain genomes for metagenomic binning, comparative biology and taxonomic classification.</title>
        <authorList>
            <person name="Goeker M."/>
        </authorList>
    </citation>
    <scope>NUCLEOTIDE SEQUENCE [LARGE SCALE GENOMIC DNA]</scope>
    <source>
        <strain evidence="11 12">DSM 103725</strain>
    </source>
</reference>
<evidence type="ECO:0000313" key="11">
    <source>
        <dbReference type="EMBL" id="MBB6428727.1"/>
    </source>
</evidence>
<comment type="subcellular location">
    <subcellularLocation>
        <location evidence="5">Cytoplasm</location>
    </subcellularLocation>
</comment>
<comment type="pathway">
    <text evidence="1 5 6">Protein modification; protein lipoylation via endogenous pathway; protein N(6)-(lipoyl)lysine from octanoyl-[acyl-carrier-protein]: step 1/2.</text>
</comment>
<evidence type="ECO:0000256" key="1">
    <source>
        <dbReference type="ARBA" id="ARBA00004821"/>
    </source>
</evidence>
<comment type="similarity">
    <text evidence="5 6">Belongs to the LipB family.</text>
</comment>
<dbReference type="Gene3D" id="3.30.930.10">
    <property type="entry name" value="Bira Bifunctional Protein, Domain 2"/>
    <property type="match status" value="1"/>
</dbReference>
<keyword evidence="3 5" id="KW-0012">Acyltransferase</keyword>
<dbReference type="UniPathway" id="UPA00538">
    <property type="reaction ID" value="UER00592"/>
</dbReference>
<dbReference type="CDD" id="cd16444">
    <property type="entry name" value="LipB"/>
    <property type="match status" value="1"/>
</dbReference>
<keyword evidence="2 5" id="KW-0808">Transferase</keyword>
<dbReference type="InterPro" id="IPR000544">
    <property type="entry name" value="Octanoyltransferase"/>
</dbReference>
<dbReference type="InterPro" id="IPR004143">
    <property type="entry name" value="BPL_LPL_catalytic"/>
</dbReference>
<dbReference type="PIRSF" id="PIRSF016262">
    <property type="entry name" value="LPLase"/>
    <property type="match status" value="1"/>
</dbReference>
<dbReference type="PANTHER" id="PTHR10993:SF7">
    <property type="entry name" value="LIPOYLTRANSFERASE 2, MITOCHONDRIAL-RELATED"/>
    <property type="match status" value="1"/>
</dbReference>
<evidence type="ECO:0000256" key="9">
    <source>
        <dbReference type="PIRSR" id="PIRSR016262-3"/>
    </source>
</evidence>
<comment type="function">
    <text evidence="4 5 6">Catalyzes the transfer of endogenously produced octanoic acid from octanoyl-acyl-carrier-protein onto the lipoyl domains of lipoate-dependent enzymes. Lipoyl-ACP can also act as a substrate although octanoyl-ACP is likely to be the physiological substrate.</text>
</comment>
<evidence type="ECO:0000313" key="12">
    <source>
        <dbReference type="Proteomes" id="UP000541810"/>
    </source>
</evidence>
<dbReference type="GO" id="GO:0009249">
    <property type="term" value="P:protein lipoylation"/>
    <property type="evidence" value="ECO:0007669"/>
    <property type="project" value="InterPro"/>
</dbReference>
<dbReference type="Proteomes" id="UP000541810">
    <property type="component" value="Unassembled WGS sequence"/>
</dbReference>
<comment type="miscellaneous">
    <text evidence="5">In the reaction, the free carboxyl group of octanoic acid is attached via an amide linkage to the epsilon-amino group of a specific lysine residue of lipoyl domains of lipoate-dependent enzymes.</text>
</comment>
<feature type="active site" description="Acyl-thioester intermediate" evidence="5 7">
    <location>
        <position position="207"/>
    </location>
</feature>
<dbReference type="EC" id="2.3.1.181" evidence="5 6"/>
<evidence type="ECO:0000256" key="4">
    <source>
        <dbReference type="ARBA" id="ARBA00024732"/>
    </source>
</evidence>
<dbReference type="SUPFAM" id="SSF55681">
    <property type="entry name" value="Class II aaRS and biotin synthetases"/>
    <property type="match status" value="1"/>
</dbReference>
<feature type="binding site" evidence="5 8">
    <location>
        <begin position="176"/>
        <end position="178"/>
    </location>
    <ligand>
        <name>substrate</name>
    </ligand>
</feature>
<dbReference type="PANTHER" id="PTHR10993">
    <property type="entry name" value="OCTANOYLTRANSFERASE"/>
    <property type="match status" value="1"/>
</dbReference>
<dbReference type="GO" id="GO:0033819">
    <property type="term" value="F:lipoyl(octanoyl) transferase activity"/>
    <property type="evidence" value="ECO:0007669"/>
    <property type="project" value="UniProtKB-EC"/>
</dbReference>
<gene>
    <name evidence="5" type="primary">lipB</name>
    <name evidence="11" type="ORF">HNQ40_000533</name>
</gene>
<feature type="site" description="Lowers pKa of active site Cys" evidence="5 9">
    <location>
        <position position="173"/>
    </location>
</feature>
<dbReference type="InterPro" id="IPR020605">
    <property type="entry name" value="Octanoyltransferase_CS"/>
</dbReference>
<dbReference type="HAMAP" id="MF_00013">
    <property type="entry name" value="LipB"/>
    <property type="match status" value="1"/>
</dbReference>